<dbReference type="AlphaFoldDB" id="A0A8C4SL26"/>
<dbReference type="Gene3D" id="2.30.30.140">
    <property type="match status" value="2"/>
</dbReference>
<evidence type="ECO:0000313" key="5">
    <source>
        <dbReference type="Proteomes" id="UP000694620"/>
    </source>
</evidence>
<reference evidence="4" key="2">
    <citation type="submission" date="2025-08" db="UniProtKB">
        <authorList>
            <consortium name="Ensembl"/>
        </authorList>
    </citation>
    <scope>IDENTIFICATION</scope>
</reference>
<dbReference type="SMART" id="SM00561">
    <property type="entry name" value="MBT"/>
    <property type="match status" value="1"/>
</dbReference>
<dbReference type="Pfam" id="PF02820">
    <property type="entry name" value="MBT"/>
    <property type="match status" value="1"/>
</dbReference>
<dbReference type="PANTHER" id="PTHR12247:SF69">
    <property type="entry name" value="LETHAL(3)MALIGNANT BRAIN TUMOR-LIKE PROTEIN 1"/>
    <property type="match status" value="1"/>
</dbReference>
<dbReference type="GeneTree" id="ENSGT00940000159708"/>
<evidence type="ECO:0000256" key="3">
    <source>
        <dbReference type="SAM" id="MobiDB-lite"/>
    </source>
</evidence>
<organism evidence="4 5">
    <name type="scientific">Erpetoichthys calabaricus</name>
    <name type="common">Rope fish</name>
    <name type="synonym">Calamoichthys calabaricus</name>
    <dbReference type="NCBI Taxonomy" id="27687"/>
    <lineage>
        <taxon>Eukaryota</taxon>
        <taxon>Metazoa</taxon>
        <taxon>Chordata</taxon>
        <taxon>Craniata</taxon>
        <taxon>Vertebrata</taxon>
        <taxon>Euteleostomi</taxon>
        <taxon>Actinopterygii</taxon>
        <taxon>Polypteriformes</taxon>
        <taxon>Polypteridae</taxon>
        <taxon>Erpetoichthys</taxon>
    </lineage>
</organism>
<protein>
    <submittedName>
        <fullName evidence="4">Uncharacterized protein</fullName>
    </submittedName>
</protein>
<dbReference type="InterPro" id="IPR050548">
    <property type="entry name" value="PcG_chromatin_remod_factors"/>
</dbReference>
<evidence type="ECO:0000256" key="1">
    <source>
        <dbReference type="ARBA" id="ARBA00022737"/>
    </source>
</evidence>
<dbReference type="SUPFAM" id="SSF63748">
    <property type="entry name" value="Tudor/PWWP/MBT"/>
    <property type="match status" value="1"/>
</dbReference>
<accession>A0A8C4SL26</accession>
<dbReference type="GO" id="GO:0042393">
    <property type="term" value="F:histone binding"/>
    <property type="evidence" value="ECO:0007669"/>
    <property type="project" value="TreeGrafter"/>
</dbReference>
<dbReference type="Proteomes" id="UP000694620">
    <property type="component" value="Chromosome 10"/>
</dbReference>
<dbReference type="InterPro" id="IPR004092">
    <property type="entry name" value="Mbt"/>
</dbReference>
<reference evidence="4" key="1">
    <citation type="submission" date="2021-06" db="EMBL/GenBank/DDBJ databases">
        <authorList>
            <consortium name="Wellcome Sanger Institute Data Sharing"/>
        </authorList>
    </citation>
    <scope>NUCLEOTIDE SEQUENCE [LARGE SCALE GENOMIC DNA]</scope>
</reference>
<feature type="repeat" description="MBT" evidence="2">
    <location>
        <begin position="112"/>
        <end position="210"/>
    </location>
</feature>
<dbReference type="Ensembl" id="ENSECRT00000019126.1">
    <property type="protein sequence ID" value="ENSECRP00000018747.1"/>
    <property type="gene ID" value="ENSECRG00000012528.1"/>
</dbReference>
<keyword evidence="1" id="KW-0677">Repeat</keyword>
<name>A0A8C4SL26_ERPCA</name>
<sequence>WQMKFNVSKCKVLHVGKNVRFEYTMGSRKMESMPYEKDSGVIFVTLCSSCPRPSMVESTPMAKVAVLNPEMLKPMKKRKRKEYLSPSDEESEMETMVGTMKVSPEELKKEDWVWSAYLEDQKSIAAPLKLFHEVTFLMENNFKVGMKLEGIDPQHPSMYFVLTVAEVCGYRIRLHFDGYSDCHDFWVNANSPDIHWAGWCERTGHKLYTPKAGGCGPHEPLTHLCCYSD</sequence>
<dbReference type="PANTHER" id="PTHR12247">
    <property type="entry name" value="POLYCOMB GROUP PROTEIN"/>
    <property type="match status" value="1"/>
</dbReference>
<dbReference type="GO" id="GO:0003682">
    <property type="term" value="F:chromatin binding"/>
    <property type="evidence" value="ECO:0007669"/>
    <property type="project" value="TreeGrafter"/>
</dbReference>
<keyword evidence="5" id="KW-1185">Reference proteome</keyword>
<reference evidence="4" key="3">
    <citation type="submission" date="2025-09" db="UniProtKB">
        <authorList>
            <consortium name="Ensembl"/>
        </authorList>
    </citation>
    <scope>IDENTIFICATION</scope>
</reference>
<evidence type="ECO:0000313" key="4">
    <source>
        <dbReference type="Ensembl" id="ENSECRP00000018747.1"/>
    </source>
</evidence>
<proteinExistence type="predicted"/>
<dbReference type="GO" id="GO:0005634">
    <property type="term" value="C:nucleus"/>
    <property type="evidence" value="ECO:0007669"/>
    <property type="project" value="InterPro"/>
</dbReference>
<evidence type="ECO:0000256" key="2">
    <source>
        <dbReference type="PROSITE-ProRule" id="PRU00459"/>
    </source>
</evidence>
<dbReference type="GO" id="GO:0045892">
    <property type="term" value="P:negative regulation of DNA-templated transcription"/>
    <property type="evidence" value="ECO:0007669"/>
    <property type="project" value="TreeGrafter"/>
</dbReference>
<feature type="region of interest" description="Disordered" evidence="3">
    <location>
        <begin position="77"/>
        <end position="100"/>
    </location>
</feature>
<dbReference type="PROSITE" id="PS51079">
    <property type="entry name" value="MBT"/>
    <property type="match status" value="1"/>
</dbReference>